<keyword evidence="2" id="KW-0238">DNA-binding</keyword>
<dbReference type="PRINTS" id="PR00038">
    <property type="entry name" value="HTHLUXR"/>
</dbReference>
<keyword evidence="3" id="KW-0804">Transcription</keyword>
<evidence type="ECO:0000256" key="2">
    <source>
        <dbReference type="ARBA" id="ARBA00023125"/>
    </source>
</evidence>
<dbReference type="RefSeq" id="WP_379150399.1">
    <property type="nucleotide sequence ID" value="NZ_JBHSRJ010000002.1"/>
</dbReference>
<protein>
    <submittedName>
        <fullName evidence="5">Response regulator transcription factor</fullName>
    </submittedName>
</protein>
<dbReference type="InterPro" id="IPR011006">
    <property type="entry name" value="CheY-like_superfamily"/>
</dbReference>
<sequence length="162" mass="17113">MSARPVRLAIASPDEAVAAGLRQMLARQGHRVLVVEAEGGPADVVLHDADGPGAEGRDVVLRRTGATGWVPLRVGVEQIVLMVEAAAAPTEPVEIGHGLSAREVQVLALIAAGLTNQEIADRVFVSINSVKTYVRSAYRKIGVNSRSQAAVWGLQHGLVDRD</sequence>
<dbReference type="SUPFAM" id="SSF52172">
    <property type="entry name" value="CheY-like"/>
    <property type="match status" value="1"/>
</dbReference>
<evidence type="ECO:0000313" key="6">
    <source>
        <dbReference type="Proteomes" id="UP001596135"/>
    </source>
</evidence>
<dbReference type="InterPro" id="IPR016032">
    <property type="entry name" value="Sig_transdc_resp-reg_C-effctor"/>
</dbReference>
<proteinExistence type="predicted"/>
<dbReference type="InterPro" id="IPR000792">
    <property type="entry name" value="Tscrpt_reg_LuxR_C"/>
</dbReference>
<dbReference type="PROSITE" id="PS00622">
    <property type="entry name" value="HTH_LUXR_1"/>
    <property type="match status" value="1"/>
</dbReference>
<comment type="caution">
    <text evidence="5">The sequence shown here is derived from an EMBL/GenBank/DDBJ whole genome shotgun (WGS) entry which is preliminary data.</text>
</comment>
<dbReference type="EMBL" id="JBHSRJ010000002">
    <property type="protein sequence ID" value="MFC6042129.1"/>
    <property type="molecule type" value="Genomic_DNA"/>
</dbReference>
<evidence type="ECO:0000256" key="3">
    <source>
        <dbReference type="ARBA" id="ARBA00023163"/>
    </source>
</evidence>
<keyword evidence="6" id="KW-1185">Reference proteome</keyword>
<evidence type="ECO:0000256" key="1">
    <source>
        <dbReference type="ARBA" id="ARBA00023015"/>
    </source>
</evidence>
<dbReference type="CDD" id="cd06170">
    <property type="entry name" value="LuxR_C_like"/>
    <property type="match status" value="1"/>
</dbReference>
<accession>A0ABW1LF62</accession>
<reference evidence="6" key="1">
    <citation type="journal article" date="2019" name="Int. J. Syst. Evol. Microbiol.">
        <title>The Global Catalogue of Microorganisms (GCM) 10K type strain sequencing project: providing services to taxonomists for standard genome sequencing and annotation.</title>
        <authorList>
            <consortium name="The Broad Institute Genomics Platform"/>
            <consortium name="The Broad Institute Genome Sequencing Center for Infectious Disease"/>
            <person name="Wu L."/>
            <person name="Ma J."/>
        </authorList>
    </citation>
    <scope>NUCLEOTIDE SEQUENCE [LARGE SCALE GENOMIC DNA]</scope>
    <source>
        <strain evidence="6">CCUG 54522</strain>
    </source>
</reference>
<dbReference type="Pfam" id="PF00196">
    <property type="entry name" value="GerE"/>
    <property type="match status" value="1"/>
</dbReference>
<dbReference type="SUPFAM" id="SSF46894">
    <property type="entry name" value="C-terminal effector domain of the bipartite response regulators"/>
    <property type="match status" value="1"/>
</dbReference>
<feature type="domain" description="HTH luxR-type" evidence="4">
    <location>
        <begin position="92"/>
        <end position="157"/>
    </location>
</feature>
<gene>
    <name evidence="5" type="ORF">ACFPYL_03550</name>
</gene>
<dbReference type="Proteomes" id="UP001596135">
    <property type="component" value="Unassembled WGS sequence"/>
</dbReference>
<name>A0ABW1LF62_9ACTN</name>
<dbReference type="PROSITE" id="PS50043">
    <property type="entry name" value="HTH_LUXR_2"/>
    <property type="match status" value="1"/>
</dbReference>
<dbReference type="PANTHER" id="PTHR44688">
    <property type="entry name" value="DNA-BINDING TRANSCRIPTIONAL ACTIVATOR DEVR_DOSR"/>
    <property type="match status" value="1"/>
</dbReference>
<keyword evidence="1" id="KW-0805">Transcription regulation</keyword>
<evidence type="ECO:0000313" key="5">
    <source>
        <dbReference type="EMBL" id="MFC6042129.1"/>
    </source>
</evidence>
<dbReference type="PANTHER" id="PTHR44688:SF16">
    <property type="entry name" value="DNA-BINDING TRANSCRIPTIONAL ACTIVATOR DEVR_DOSR"/>
    <property type="match status" value="1"/>
</dbReference>
<dbReference type="SMART" id="SM00421">
    <property type="entry name" value="HTH_LUXR"/>
    <property type="match status" value="1"/>
</dbReference>
<dbReference type="Gene3D" id="1.10.10.10">
    <property type="entry name" value="Winged helix-like DNA-binding domain superfamily/Winged helix DNA-binding domain"/>
    <property type="match status" value="1"/>
</dbReference>
<evidence type="ECO:0000259" key="4">
    <source>
        <dbReference type="PROSITE" id="PS50043"/>
    </source>
</evidence>
<dbReference type="InterPro" id="IPR036388">
    <property type="entry name" value="WH-like_DNA-bd_sf"/>
</dbReference>
<organism evidence="5 6">
    <name type="scientific">Nocardioides hankookensis</name>
    <dbReference type="NCBI Taxonomy" id="443157"/>
    <lineage>
        <taxon>Bacteria</taxon>
        <taxon>Bacillati</taxon>
        <taxon>Actinomycetota</taxon>
        <taxon>Actinomycetes</taxon>
        <taxon>Propionibacteriales</taxon>
        <taxon>Nocardioidaceae</taxon>
        <taxon>Nocardioides</taxon>
    </lineage>
</organism>